<dbReference type="PRINTS" id="PR00081">
    <property type="entry name" value="GDHRDH"/>
</dbReference>
<evidence type="ECO:0000313" key="5">
    <source>
        <dbReference type="Proteomes" id="UP000004931"/>
    </source>
</evidence>
<organism evidence="4 5">
    <name type="scientific">marine gamma proteobacterium HTCC2143</name>
    <dbReference type="NCBI Taxonomy" id="247633"/>
    <lineage>
        <taxon>Bacteria</taxon>
        <taxon>Pseudomonadati</taxon>
        <taxon>Pseudomonadota</taxon>
        <taxon>Gammaproteobacteria</taxon>
        <taxon>Cellvibrionales</taxon>
        <taxon>Spongiibacteraceae</taxon>
        <taxon>BD1-7 clade</taxon>
    </lineage>
</organism>
<comment type="caution">
    <text evidence="4">The sequence shown here is derived from an EMBL/GenBank/DDBJ whole genome shotgun (WGS) entry which is preliminary data.</text>
</comment>
<evidence type="ECO:0000256" key="3">
    <source>
        <dbReference type="RuleBase" id="RU000363"/>
    </source>
</evidence>
<name>A0YB51_9GAMM</name>
<dbReference type="OrthoDB" id="4690547at2"/>
<dbReference type="STRING" id="247633.GP2143_05005"/>
<accession>A0YB51</accession>
<dbReference type="InterPro" id="IPR036291">
    <property type="entry name" value="NAD(P)-bd_dom_sf"/>
</dbReference>
<dbReference type="PRINTS" id="PR00080">
    <property type="entry name" value="SDRFAMILY"/>
</dbReference>
<evidence type="ECO:0000313" key="4">
    <source>
        <dbReference type="EMBL" id="EAW31781.1"/>
    </source>
</evidence>
<gene>
    <name evidence="4" type="ORF">GP2143_05005</name>
</gene>
<dbReference type="PANTHER" id="PTHR44196">
    <property type="entry name" value="DEHYDROGENASE/REDUCTASE SDR FAMILY MEMBER 7B"/>
    <property type="match status" value="1"/>
</dbReference>
<dbReference type="InterPro" id="IPR002347">
    <property type="entry name" value="SDR_fam"/>
</dbReference>
<dbReference type="NCBIfam" id="NF006565">
    <property type="entry name" value="PRK09072.1"/>
    <property type="match status" value="1"/>
</dbReference>
<dbReference type="CDD" id="cd05233">
    <property type="entry name" value="SDR_c"/>
    <property type="match status" value="1"/>
</dbReference>
<dbReference type="SUPFAM" id="SSF51735">
    <property type="entry name" value="NAD(P)-binding Rossmann-fold domains"/>
    <property type="match status" value="1"/>
</dbReference>
<proteinExistence type="inferred from homology"/>
<evidence type="ECO:0000256" key="1">
    <source>
        <dbReference type="ARBA" id="ARBA00006484"/>
    </source>
</evidence>
<dbReference type="Proteomes" id="UP000004931">
    <property type="component" value="Unassembled WGS sequence"/>
</dbReference>
<dbReference type="EMBL" id="AAVT01000002">
    <property type="protein sequence ID" value="EAW31781.1"/>
    <property type="molecule type" value="Genomic_DNA"/>
</dbReference>
<dbReference type="GO" id="GO:0016020">
    <property type="term" value="C:membrane"/>
    <property type="evidence" value="ECO:0007669"/>
    <property type="project" value="TreeGrafter"/>
</dbReference>
<sequence length="261" mass="28511">MVLSSKKILLTGATGGIGGAIAKALSDEGATLILTARDEEKLTALKENIGNVRHQILALDLNNNNDREKLYGVVEKENIDVLINNAGINQLSLLEDTSDADISQIVSTNLVVPMMLCREIHKTLKQRPESVIVNIGSILGSIGYAGSTSYCASKFGLRGFTEAFRREVADSTVNVIYFAPRATDTALNTDKMNTLNEALGNAVDSPEHVAQRLIDALKDKHPHSYFLGWPESLFVRLNSLLPNVVDKALLKQLPVIRRFSQ</sequence>
<dbReference type="eggNOG" id="COG0300">
    <property type="taxonomic scope" value="Bacteria"/>
</dbReference>
<dbReference type="Gene3D" id="3.40.50.720">
    <property type="entry name" value="NAD(P)-binding Rossmann-like Domain"/>
    <property type="match status" value="1"/>
</dbReference>
<dbReference type="EC" id="1.1.1.-" evidence="4"/>
<protein>
    <submittedName>
        <fullName evidence="4">Short chain dehydrogenase</fullName>
        <ecNumber evidence="4">1.1.1.-</ecNumber>
    </submittedName>
</protein>
<dbReference type="AlphaFoldDB" id="A0YB51"/>
<comment type="similarity">
    <text evidence="1 3">Belongs to the short-chain dehydrogenases/reductases (SDR) family.</text>
</comment>
<dbReference type="PANTHER" id="PTHR44196:SF1">
    <property type="entry name" value="DEHYDROGENASE_REDUCTASE SDR FAMILY MEMBER 7B"/>
    <property type="match status" value="1"/>
</dbReference>
<keyword evidence="2 4" id="KW-0560">Oxidoreductase</keyword>
<dbReference type="InterPro" id="IPR020904">
    <property type="entry name" value="Sc_DH/Rdtase_CS"/>
</dbReference>
<dbReference type="Pfam" id="PF00106">
    <property type="entry name" value="adh_short"/>
    <property type="match status" value="1"/>
</dbReference>
<reference evidence="4 5" key="1">
    <citation type="journal article" date="2010" name="J. Bacteriol.">
        <title>Genome sequence of the oligotrophic marine Gammaproteobacterium HTCC2143, isolated from the Oregon Coast.</title>
        <authorList>
            <person name="Oh H.M."/>
            <person name="Kang I."/>
            <person name="Ferriera S."/>
            <person name="Giovannoni S.J."/>
            <person name="Cho J.C."/>
        </authorList>
    </citation>
    <scope>NUCLEOTIDE SEQUENCE [LARGE SCALE GENOMIC DNA]</scope>
    <source>
        <strain evidence="4 5">HTCC2143</strain>
    </source>
</reference>
<evidence type="ECO:0000256" key="2">
    <source>
        <dbReference type="ARBA" id="ARBA00023002"/>
    </source>
</evidence>
<keyword evidence="5" id="KW-1185">Reference proteome</keyword>
<dbReference type="PROSITE" id="PS00061">
    <property type="entry name" value="ADH_SHORT"/>
    <property type="match status" value="1"/>
</dbReference>
<dbReference type="GO" id="GO:0016491">
    <property type="term" value="F:oxidoreductase activity"/>
    <property type="evidence" value="ECO:0007669"/>
    <property type="project" value="UniProtKB-KW"/>
</dbReference>